<dbReference type="GO" id="GO:0030956">
    <property type="term" value="C:glutamyl-tRNA(Gln) amidotransferase complex"/>
    <property type="evidence" value="ECO:0007669"/>
    <property type="project" value="InterPro"/>
</dbReference>
<evidence type="ECO:0000256" key="10">
    <source>
        <dbReference type="HAMAP-Rule" id="MF_00120"/>
    </source>
</evidence>
<dbReference type="InterPro" id="IPR000120">
    <property type="entry name" value="Amidase"/>
</dbReference>
<comment type="subunit">
    <text evidence="2 10">Heterotrimer of A, B and C subunits.</text>
</comment>
<keyword evidence="5 10" id="KW-0436">Ligase</keyword>
<evidence type="ECO:0000259" key="11">
    <source>
        <dbReference type="Pfam" id="PF01425"/>
    </source>
</evidence>
<evidence type="ECO:0000256" key="3">
    <source>
        <dbReference type="ARBA" id="ARBA00012739"/>
    </source>
</evidence>
<evidence type="ECO:0000313" key="13">
    <source>
        <dbReference type="Proteomes" id="UP000563426"/>
    </source>
</evidence>
<sequence>MSSLTDLSMLELAAKLASREVSSVDATRASLQRIAQVDPKVRAFLRVDEAGALKAAEASDARRKAGGPLSALDGVPVGLKDIFLTEGVETTCGSRILEGFVPPYDATVVRLLKEAGLPLLGKLNMDEFAMGSSNESSAYFPTHNPWDLTRTPGGSSGGSAAAVAAREVFGALGTDTGGSIRQPAALTNTVGLKPTYGRVSRYGVIAFASSLDQPGPMARTVGDTAALFQLIARHDPLDSTSADVETPDCLTGLEDGVRGLKLGVPREYFAEGMDPEVAGTLRASLEELEKLGATLVDVSLPHTKYALATYYLLASSEASSNLARYDGIRYGQRAKDARGLKELYTQTRGQGFGAEVKRRIMLGTYALSAGYYDAYYLRAQKVRTLIREDFTKVFQQVDAIVSPTSPVPAFKLGAKVDDPLSMYLMDVYTLPCNLAGLPGLSVPCGFTQAGLPIGMQLLGRPFDEARLLRIARAFEREHDFFRRAAPV</sequence>
<dbReference type="InterPro" id="IPR023631">
    <property type="entry name" value="Amidase_dom"/>
</dbReference>
<gene>
    <name evidence="10 12" type="primary">gatA</name>
    <name evidence="12" type="ORF">HMI49_38920</name>
</gene>
<evidence type="ECO:0000256" key="1">
    <source>
        <dbReference type="ARBA" id="ARBA00008069"/>
    </source>
</evidence>
<evidence type="ECO:0000256" key="5">
    <source>
        <dbReference type="ARBA" id="ARBA00022598"/>
    </source>
</evidence>
<dbReference type="GO" id="GO:0006412">
    <property type="term" value="P:translation"/>
    <property type="evidence" value="ECO:0007669"/>
    <property type="project" value="UniProtKB-UniRule"/>
</dbReference>
<dbReference type="SUPFAM" id="SSF75304">
    <property type="entry name" value="Amidase signature (AS) enzymes"/>
    <property type="match status" value="1"/>
</dbReference>
<dbReference type="HAMAP" id="MF_00120">
    <property type="entry name" value="GatA"/>
    <property type="match status" value="1"/>
</dbReference>
<proteinExistence type="inferred from homology"/>
<dbReference type="InterPro" id="IPR004412">
    <property type="entry name" value="GatA"/>
</dbReference>
<dbReference type="InterPro" id="IPR036928">
    <property type="entry name" value="AS_sf"/>
</dbReference>
<comment type="similarity">
    <text evidence="1 10">Belongs to the amidase family. GatA subfamily.</text>
</comment>
<keyword evidence="8 10" id="KW-0648">Protein biosynthesis</keyword>
<feature type="active site" description="Charge relay system" evidence="10">
    <location>
        <position position="155"/>
    </location>
</feature>
<keyword evidence="13" id="KW-1185">Reference proteome</keyword>
<evidence type="ECO:0000256" key="2">
    <source>
        <dbReference type="ARBA" id="ARBA00011123"/>
    </source>
</evidence>
<evidence type="ECO:0000256" key="9">
    <source>
        <dbReference type="ARBA" id="ARBA00047407"/>
    </source>
</evidence>
<evidence type="ECO:0000256" key="6">
    <source>
        <dbReference type="ARBA" id="ARBA00022741"/>
    </source>
</evidence>
<evidence type="ECO:0000256" key="7">
    <source>
        <dbReference type="ARBA" id="ARBA00022840"/>
    </source>
</evidence>
<reference evidence="12 13" key="1">
    <citation type="submission" date="2020-05" db="EMBL/GenBank/DDBJ databases">
        <authorList>
            <person name="Whitworth D."/>
        </authorList>
    </citation>
    <scope>NUCLEOTIDE SEQUENCE [LARGE SCALE GENOMIC DNA]</scope>
    <source>
        <strain evidence="12 13">AB043B</strain>
    </source>
</reference>
<organism evidence="12 13">
    <name type="scientific">Corallococcus exercitus</name>
    <dbReference type="NCBI Taxonomy" id="2316736"/>
    <lineage>
        <taxon>Bacteria</taxon>
        <taxon>Pseudomonadati</taxon>
        <taxon>Myxococcota</taxon>
        <taxon>Myxococcia</taxon>
        <taxon>Myxococcales</taxon>
        <taxon>Cystobacterineae</taxon>
        <taxon>Myxococcaceae</taxon>
        <taxon>Corallococcus</taxon>
    </lineage>
</organism>
<evidence type="ECO:0000256" key="4">
    <source>
        <dbReference type="ARBA" id="ARBA00014428"/>
    </source>
</evidence>
<dbReference type="RefSeq" id="WP_171438549.1">
    <property type="nucleotide sequence ID" value="NZ_JABFJV010000425.1"/>
</dbReference>
<dbReference type="EC" id="6.3.5.7" evidence="3 10"/>
<feature type="domain" description="Amidase" evidence="11">
    <location>
        <begin position="25"/>
        <end position="468"/>
    </location>
</feature>
<dbReference type="Gene3D" id="3.90.1300.10">
    <property type="entry name" value="Amidase signature (AS) domain"/>
    <property type="match status" value="1"/>
</dbReference>
<keyword evidence="12" id="KW-0808">Transferase</keyword>
<comment type="function">
    <text evidence="10">Allows the formation of correctly charged Gln-tRNA(Gln) through the transamidation of misacylated Glu-tRNA(Gln) in organisms which lack glutaminyl-tRNA synthetase. The reaction takes place in the presence of glutamine and ATP through an activated gamma-phospho-Glu-tRNA(Gln).</text>
</comment>
<feature type="active site" description="Acyl-ester intermediate" evidence="10">
    <location>
        <position position="179"/>
    </location>
</feature>
<dbReference type="PANTHER" id="PTHR11895:SF151">
    <property type="entry name" value="GLUTAMYL-TRNA(GLN) AMIDOTRANSFERASE SUBUNIT A"/>
    <property type="match status" value="1"/>
</dbReference>
<comment type="catalytic activity">
    <reaction evidence="9 10">
        <text>L-glutamyl-tRNA(Gln) + L-glutamine + ATP + H2O = L-glutaminyl-tRNA(Gln) + L-glutamate + ADP + phosphate + H(+)</text>
        <dbReference type="Rhea" id="RHEA:17521"/>
        <dbReference type="Rhea" id="RHEA-COMP:9681"/>
        <dbReference type="Rhea" id="RHEA-COMP:9684"/>
        <dbReference type="ChEBI" id="CHEBI:15377"/>
        <dbReference type="ChEBI" id="CHEBI:15378"/>
        <dbReference type="ChEBI" id="CHEBI:29985"/>
        <dbReference type="ChEBI" id="CHEBI:30616"/>
        <dbReference type="ChEBI" id="CHEBI:43474"/>
        <dbReference type="ChEBI" id="CHEBI:58359"/>
        <dbReference type="ChEBI" id="CHEBI:78520"/>
        <dbReference type="ChEBI" id="CHEBI:78521"/>
        <dbReference type="ChEBI" id="CHEBI:456216"/>
        <dbReference type="EC" id="6.3.5.7"/>
    </reaction>
</comment>
<comment type="caution">
    <text evidence="12">The sequence shown here is derived from an EMBL/GenBank/DDBJ whole genome shotgun (WGS) entry which is preliminary data.</text>
</comment>
<dbReference type="EMBL" id="JABFJV010000425">
    <property type="protein sequence ID" value="NOK39166.1"/>
    <property type="molecule type" value="Genomic_DNA"/>
</dbReference>
<evidence type="ECO:0000313" key="12">
    <source>
        <dbReference type="EMBL" id="NOK39166.1"/>
    </source>
</evidence>
<dbReference type="GO" id="GO:0050567">
    <property type="term" value="F:glutaminyl-tRNA synthase (glutamine-hydrolyzing) activity"/>
    <property type="evidence" value="ECO:0007669"/>
    <property type="project" value="UniProtKB-UniRule"/>
</dbReference>
<dbReference type="InterPro" id="IPR020556">
    <property type="entry name" value="Amidase_CS"/>
</dbReference>
<evidence type="ECO:0000256" key="8">
    <source>
        <dbReference type="ARBA" id="ARBA00022917"/>
    </source>
</evidence>
<keyword evidence="6 10" id="KW-0547">Nucleotide-binding</keyword>
<dbReference type="GO" id="GO:0016740">
    <property type="term" value="F:transferase activity"/>
    <property type="evidence" value="ECO:0007669"/>
    <property type="project" value="UniProtKB-KW"/>
</dbReference>
<dbReference type="Pfam" id="PF01425">
    <property type="entry name" value="Amidase"/>
    <property type="match status" value="1"/>
</dbReference>
<feature type="active site" description="Charge relay system" evidence="10">
    <location>
        <position position="80"/>
    </location>
</feature>
<dbReference type="PANTHER" id="PTHR11895">
    <property type="entry name" value="TRANSAMIDASE"/>
    <property type="match status" value="1"/>
</dbReference>
<dbReference type="NCBIfam" id="TIGR00132">
    <property type="entry name" value="gatA"/>
    <property type="match status" value="1"/>
</dbReference>
<dbReference type="PROSITE" id="PS00571">
    <property type="entry name" value="AMIDASES"/>
    <property type="match status" value="1"/>
</dbReference>
<keyword evidence="7 10" id="KW-0067">ATP-binding</keyword>
<dbReference type="AlphaFoldDB" id="A0A7Y4KSK4"/>
<dbReference type="Proteomes" id="UP000563426">
    <property type="component" value="Unassembled WGS sequence"/>
</dbReference>
<name>A0A7Y4KSK4_9BACT</name>
<dbReference type="GO" id="GO:0005524">
    <property type="term" value="F:ATP binding"/>
    <property type="evidence" value="ECO:0007669"/>
    <property type="project" value="UniProtKB-KW"/>
</dbReference>
<accession>A0A7Y4KSK4</accession>
<protein>
    <recommendedName>
        <fullName evidence="4 10">Glutamyl-tRNA(Gln) amidotransferase subunit A</fullName>
        <shortName evidence="10">Glu-ADT subunit A</shortName>
        <ecNumber evidence="3 10">6.3.5.7</ecNumber>
    </recommendedName>
</protein>